<name>A0A5B8U6M3_9ACTN</name>
<feature type="transmembrane region" description="Helical" evidence="8">
    <location>
        <begin position="12"/>
        <end position="33"/>
    </location>
</feature>
<dbReference type="GO" id="GO:0022857">
    <property type="term" value="F:transmembrane transporter activity"/>
    <property type="evidence" value="ECO:0007669"/>
    <property type="project" value="InterPro"/>
</dbReference>
<evidence type="ECO:0000313" key="10">
    <source>
        <dbReference type="EMBL" id="QEC48555.1"/>
    </source>
</evidence>
<dbReference type="Pfam" id="PF07690">
    <property type="entry name" value="MFS_1"/>
    <property type="match status" value="2"/>
</dbReference>
<dbReference type="GO" id="GO:0005886">
    <property type="term" value="C:plasma membrane"/>
    <property type="evidence" value="ECO:0007669"/>
    <property type="project" value="UniProtKB-SubCell"/>
</dbReference>
<proteinExistence type="predicted"/>
<evidence type="ECO:0000256" key="3">
    <source>
        <dbReference type="ARBA" id="ARBA00022475"/>
    </source>
</evidence>
<dbReference type="Proteomes" id="UP000321805">
    <property type="component" value="Chromosome"/>
</dbReference>
<evidence type="ECO:0000256" key="1">
    <source>
        <dbReference type="ARBA" id="ARBA00004651"/>
    </source>
</evidence>
<keyword evidence="5 8" id="KW-1133">Transmembrane helix</keyword>
<feature type="transmembrane region" description="Helical" evidence="8">
    <location>
        <begin position="84"/>
        <end position="101"/>
    </location>
</feature>
<feature type="transmembrane region" description="Helical" evidence="8">
    <location>
        <begin position="148"/>
        <end position="168"/>
    </location>
</feature>
<sequence length="438" mass="44807">MNRPPVRLGLRENAAQFGLLVAVNAFVGAMVGLERSTLPLVGRQEFHLASSAAVLSFIVAFGLAKAFTNLGAGALAQRAGRRRLLIAGWAVALPVPLLIAVAPSWGWIVAANVLLGVNQGLAWSMTVVMKIDLVGPRRRGLALGLNEAAGYGGVALAAGLSGVMAAQFAARDVLVVASAVIAVTAFLLSVLFVRDTAAHVALEQSAHHTGTGGSPPRLREAFAQASYRVPALRSCSQAGLVNNLNDGLAWGLVPLFLAAHGAGAAQIGLVAAVYPAVWSVAQIATGHWSDSAGRKPLIVAGMLVQAGALAVLSLSAGSVAIATGTAALLGIGTALVYPTLIAAMSDAVSPVARAPVVGVYRFWRDMGYALGAIIAGGVADALGYGGAIAIVAGLTAASGLWVLRDMPADHQRRSEDAHSRFCRRPDAALPRGTEARQT</sequence>
<keyword evidence="2" id="KW-0813">Transport</keyword>
<evidence type="ECO:0000256" key="7">
    <source>
        <dbReference type="SAM" id="MobiDB-lite"/>
    </source>
</evidence>
<dbReference type="PANTHER" id="PTHR23517">
    <property type="entry name" value="RESISTANCE PROTEIN MDTM, PUTATIVE-RELATED-RELATED"/>
    <property type="match status" value="1"/>
</dbReference>
<dbReference type="AlphaFoldDB" id="A0A5B8U6M3"/>
<dbReference type="PROSITE" id="PS50850">
    <property type="entry name" value="MFS"/>
    <property type="match status" value="1"/>
</dbReference>
<dbReference type="RefSeq" id="WP_146920229.1">
    <property type="nucleotide sequence ID" value="NZ_CP042430.1"/>
</dbReference>
<keyword evidence="3" id="KW-1003">Cell membrane</keyword>
<keyword evidence="4 8" id="KW-0812">Transmembrane</keyword>
<evidence type="ECO:0000256" key="5">
    <source>
        <dbReference type="ARBA" id="ARBA00022989"/>
    </source>
</evidence>
<gene>
    <name evidence="10" type="ORF">FSW04_13915</name>
</gene>
<dbReference type="KEGG" id="bsol:FSW04_13915"/>
<evidence type="ECO:0000313" key="11">
    <source>
        <dbReference type="Proteomes" id="UP000321805"/>
    </source>
</evidence>
<feature type="transmembrane region" description="Helical" evidence="8">
    <location>
        <begin position="297"/>
        <end position="314"/>
    </location>
</feature>
<feature type="transmembrane region" description="Helical" evidence="8">
    <location>
        <begin position="385"/>
        <end position="403"/>
    </location>
</feature>
<dbReference type="CDD" id="cd17325">
    <property type="entry name" value="MFS_MdtG_SLC18_like"/>
    <property type="match status" value="1"/>
</dbReference>
<dbReference type="EMBL" id="CP042430">
    <property type="protein sequence ID" value="QEC48555.1"/>
    <property type="molecule type" value="Genomic_DNA"/>
</dbReference>
<evidence type="ECO:0000256" key="2">
    <source>
        <dbReference type="ARBA" id="ARBA00022448"/>
    </source>
</evidence>
<keyword evidence="11" id="KW-1185">Reference proteome</keyword>
<feature type="transmembrane region" description="Helical" evidence="8">
    <location>
        <begin position="320"/>
        <end position="341"/>
    </location>
</feature>
<feature type="transmembrane region" description="Helical" evidence="8">
    <location>
        <begin position="53"/>
        <end position="72"/>
    </location>
</feature>
<dbReference type="InterPro" id="IPR020846">
    <property type="entry name" value="MFS_dom"/>
</dbReference>
<keyword evidence="6 8" id="KW-0472">Membrane</keyword>
<dbReference type="OrthoDB" id="9810492at2"/>
<dbReference type="InterPro" id="IPR050171">
    <property type="entry name" value="MFS_Transporters"/>
</dbReference>
<reference evidence="10 11" key="1">
    <citation type="journal article" date="2018" name="J. Microbiol.">
        <title>Baekduia soli gen. nov., sp. nov., a novel bacterium isolated from the soil of Baekdu Mountain and proposal of a novel family name, Baekduiaceae fam. nov.</title>
        <authorList>
            <person name="An D.S."/>
            <person name="Siddiqi M.Z."/>
            <person name="Kim K.H."/>
            <person name="Yu H.S."/>
            <person name="Im W.T."/>
        </authorList>
    </citation>
    <scope>NUCLEOTIDE SEQUENCE [LARGE SCALE GENOMIC DNA]</scope>
    <source>
        <strain evidence="10 11">BR7-21</strain>
    </source>
</reference>
<evidence type="ECO:0000259" key="9">
    <source>
        <dbReference type="PROSITE" id="PS50850"/>
    </source>
</evidence>
<feature type="transmembrane region" description="Helical" evidence="8">
    <location>
        <begin position="174"/>
        <end position="193"/>
    </location>
</feature>
<protein>
    <submittedName>
        <fullName evidence="10">MFS transporter</fullName>
    </submittedName>
</protein>
<dbReference type="SUPFAM" id="SSF103473">
    <property type="entry name" value="MFS general substrate transporter"/>
    <property type="match status" value="1"/>
</dbReference>
<feature type="transmembrane region" description="Helical" evidence="8">
    <location>
        <begin position="107"/>
        <end position="128"/>
    </location>
</feature>
<feature type="region of interest" description="Disordered" evidence="7">
    <location>
        <begin position="413"/>
        <end position="438"/>
    </location>
</feature>
<feature type="domain" description="Major facilitator superfamily (MFS) profile" evidence="9">
    <location>
        <begin position="17"/>
        <end position="410"/>
    </location>
</feature>
<dbReference type="PANTHER" id="PTHR23517:SF3">
    <property type="entry name" value="INTEGRAL MEMBRANE TRANSPORT PROTEIN"/>
    <property type="match status" value="1"/>
</dbReference>
<evidence type="ECO:0000256" key="4">
    <source>
        <dbReference type="ARBA" id="ARBA00022692"/>
    </source>
</evidence>
<evidence type="ECO:0000256" key="8">
    <source>
        <dbReference type="SAM" id="Phobius"/>
    </source>
</evidence>
<dbReference type="InterPro" id="IPR011701">
    <property type="entry name" value="MFS"/>
</dbReference>
<evidence type="ECO:0000256" key="6">
    <source>
        <dbReference type="ARBA" id="ARBA00023136"/>
    </source>
</evidence>
<feature type="compositionally biased region" description="Basic and acidic residues" evidence="7">
    <location>
        <begin position="413"/>
        <end position="426"/>
    </location>
</feature>
<dbReference type="Gene3D" id="1.20.1250.20">
    <property type="entry name" value="MFS general substrate transporter like domains"/>
    <property type="match status" value="2"/>
</dbReference>
<accession>A0A5B8U6M3</accession>
<organism evidence="10 11">
    <name type="scientific">Baekduia soli</name>
    <dbReference type="NCBI Taxonomy" id="496014"/>
    <lineage>
        <taxon>Bacteria</taxon>
        <taxon>Bacillati</taxon>
        <taxon>Actinomycetota</taxon>
        <taxon>Thermoleophilia</taxon>
        <taxon>Solirubrobacterales</taxon>
        <taxon>Baekduiaceae</taxon>
        <taxon>Baekduia</taxon>
    </lineage>
</organism>
<dbReference type="InterPro" id="IPR036259">
    <property type="entry name" value="MFS_trans_sf"/>
</dbReference>
<comment type="subcellular location">
    <subcellularLocation>
        <location evidence="1">Cell membrane</location>
        <topology evidence="1">Multi-pass membrane protein</topology>
    </subcellularLocation>
</comment>